<name>A0A484N9Q9_9ASTE</name>
<sequence length="768" mass="88278">MAVAVLLRRTFFKSPKPFHFSPVKRLSLLASTPPSTEPSSLSARMRFVFDQIDTIQEERAEKDQTLQRIRAWRESKKSVQPQPQPQQWETPDSDPNVAKETGLEKEECSAVGQGGLMAQEVEFVHPWPEWIALMERLVQRNYFDHRRKDEDRMIVESGFSVPAVAEQEGLDFTRDWKTVETAVLNLGRDRFDILRALPRQDLQILVGYGCPSADKRIVFSAKLLRKHVHIDEGDVCSSCSLRSSCEKAYLLTNKEDEARTIDVMRVLLMFAFDPINGSVVNKSILKKKSVKSVIRRLLHEVVKLSAVPIDPNLPPPIIKKPKPKVKQPPPTPKKRVGRDDVEMKKGDWLCPKCDFMNFAKNIVCLQCDSKRPKRQLLPGEWECPNCNFLNYRRNMACFHCESKRPPDEYTGSQLRDRQRGLRMHLDDKIPDRASRQDVTNAWNLNFDDDESDGADVAAFEYADSRKLGADFPLDGRVQDVSSKPPKGYGTDYSGPQQPGLGFNDFDDEEDDVDSYEVDTHSGMHKSSQINYSDLEDNSEDEGLDANDNNMRNYHHKNTSTNRKPKSMSGKVTSPGFEDSEIDFDSEDELPIRSNWNSSHLPNSKQRSYTRHSSSFEPDDDDLNEDFRSRHKKGMKSPREFGGRRGLKNKYERSSDSDIDDDDLNYHTSRQRGAKPGQRGRQGSLDRSDGDYRQRKSFTYDSYRRTRDFHRNGKSSWDDEGWNRKDSRGGRSGRGGSFNRGPRTNNYDNESSSSYLNDERYNRPRINVR</sequence>
<organism evidence="7 8">
    <name type="scientific">Cuscuta campestris</name>
    <dbReference type="NCBI Taxonomy" id="132261"/>
    <lineage>
        <taxon>Eukaryota</taxon>
        <taxon>Viridiplantae</taxon>
        <taxon>Streptophyta</taxon>
        <taxon>Embryophyta</taxon>
        <taxon>Tracheophyta</taxon>
        <taxon>Spermatophyta</taxon>
        <taxon>Magnoliopsida</taxon>
        <taxon>eudicotyledons</taxon>
        <taxon>Gunneridae</taxon>
        <taxon>Pentapetalae</taxon>
        <taxon>asterids</taxon>
        <taxon>lamiids</taxon>
        <taxon>Solanales</taxon>
        <taxon>Convolvulaceae</taxon>
        <taxon>Cuscuteae</taxon>
        <taxon>Cuscuta</taxon>
        <taxon>Cuscuta subgen. Grammica</taxon>
        <taxon>Cuscuta sect. Cleistogrammica</taxon>
    </lineage>
</organism>
<dbReference type="GO" id="GO:0008270">
    <property type="term" value="F:zinc ion binding"/>
    <property type="evidence" value="ECO:0007669"/>
    <property type="project" value="UniProtKB-KW"/>
</dbReference>
<feature type="compositionally biased region" description="Acidic residues" evidence="5">
    <location>
        <begin position="533"/>
        <end position="544"/>
    </location>
</feature>
<evidence type="ECO:0000256" key="2">
    <source>
        <dbReference type="ARBA" id="ARBA00022771"/>
    </source>
</evidence>
<dbReference type="InterPro" id="IPR036443">
    <property type="entry name" value="Znf_RanBP2_sf"/>
</dbReference>
<dbReference type="PANTHER" id="PTHR23111:SF29">
    <property type="entry name" value="OS07G0404300 PROTEIN"/>
    <property type="match status" value="1"/>
</dbReference>
<dbReference type="SUPFAM" id="SSF90209">
    <property type="entry name" value="Ran binding protein zinc finger-like"/>
    <property type="match status" value="1"/>
</dbReference>
<dbReference type="Gene3D" id="4.10.1060.10">
    <property type="entry name" value="Zinc finger, RanBP2-type"/>
    <property type="match status" value="2"/>
</dbReference>
<evidence type="ECO:0000256" key="5">
    <source>
        <dbReference type="SAM" id="MobiDB-lite"/>
    </source>
</evidence>
<dbReference type="GO" id="GO:0003729">
    <property type="term" value="F:mRNA binding"/>
    <property type="evidence" value="ECO:0007669"/>
    <property type="project" value="TreeGrafter"/>
</dbReference>
<keyword evidence="1" id="KW-0479">Metal-binding</keyword>
<dbReference type="PANTHER" id="PTHR23111">
    <property type="entry name" value="ZINC FINGER PROTEIN"/>
    <property type="match status" value="1"/>
</dbReference>
<evidence type="ECO:0000256" key="1">
    <source>
        <dbReference type="ARBA" id="ARBA00022723"/>
    </source>
</evidence>
<evidence type="ECO:0000256" key="4">
    <source>
        <dbReference type="PROSITE-ProRule" id="PRU00322"/>
    </source>
</evidence>
<proteinExistence type="predicted"/>
<feature type="region of interest" description="Disordered" evidence="5">
    <location>
        <begin position="73"/>
        <end position="106"/>
    </location>
</feature>
<evidence type="ECO:0000256" key="3">
    <source>
        <dbReference type="ARBA" id="ARBA00022833"/>
    </source>
</evidence>
<dbReference type="Proteomes" id="UP000595140">
    <property type="component" value="Unassembled WGS sequence"/>
</dbReference>
<dbReference type="Pfam" id="PF00641">
    <property type="entry name" value="Zn_ribbon_RanBP"/>
    <property type="match status" value="2"/>
</dbReference>
<feature type="compositionally biased region" description="Polar residues" evidence="5">
    <location>
        <begin position="741"/>
        <end position="755"/>
    </location>
</feature>
<dbReference type="AlphaFoldDB" id="A0A484N9Q9"/>
<feature type="region of interest" description="Disordered" evidence="5">
    <location>
        <begin position="315"/>
        <end position="338"/>
    </location>
</feature>
<gene>
    <name evidence="7" type="ORF">CCAM_LOCUS39569</name>
</gene>
<dbReference type="GO" id="GO:0005737">
    <property type="term" value="C:cytoplasm"/>
    <property type="evidence" value="ECO:0007669"/>
    <property type="project" value="TreeGrafter"/>
</dbReference>
<feature type="domain" description="RanBP2-type" evidence="6">
    <location>
        <begin position="377"/>
        <end position="406"/>
    </location>
</feature>
<dbReference type="PROSITE" id="PS01358">
    <property type="entry name" value="ZF_RANBP2_1"/>
    <property type="match status" value="2"/>
</dbReference>
<dbReference type="OrthoDB" id="448399at2759"/>
<keyword evidence="3" id="KW-0862">Zinc</keyword>
<dbReference type="PROSITE" id="PS50199">
    <property type="entry name" value="ZF_RANBP2_2"/>
    <property type="match status" value="2"/>
</dbReference>
<feature type="domain" description="RanBP2-type" evidence="6">
    <location>
        <begin position="344"/>
        <end position="373"/>
    </location>
</feature>
<dbReference type="EMBL" id="OOIL02006555">
    <property type="protein sequence ID" value="VFQ97793.1"/>
    <property type="molecule type" value="Genomic_DNA"/>
</dbReference>
<dbReference type="InterPro" id="IPR001876">
    <property type="entry name" value="Znf_RanBP2"/>
</dbReference>
<feature type="compositionally biased region" description="Acidic residues" evidence="5">
    <location>
        <begin position="577"/>
        <end position="588"/>
    </location>
</feature>
<feature type="compositionally biased region" description="Acidic residues" evidence="5">
    <location>
        <begin position="504"/>
        <end position="516"/>
    </location>
</feature>
<accession>A0A484N9Q9</accession>
<evidence type="ECO:0000313" key="8">
    <source>
        <dbReference type="Proteomes" id="UP000595140"/>
    </source>
</evidence>
<feature type="region of interest" description="Disordered" evidence="5">
    <location>
        <begin position="470"/>
        <end position="768"/>
    </location>
</feature>
<feature type="compositionally biased region" description="Basic and acidic residues" evidence="5">
    <location>
        <begin position="701"/>
        <end position="710"/>
    </location>
</feature>
<feature type="compositionally biased region" description="Basic and acidic residues" evidence="5">
    <location>
        <begin position="636"/>
        <end position="655"/>
    </location>
</feature>
<feature type="compositionally biased region" description="Basic residues" evidence="5">
    <location>
        <begin position="552"/>
        <end position="565"/>
    </location>
</feature>
<dbReference type="SMART" id="SM00547">
    <property type="entry name" value="ZnF_RBZ"/>
    <property type="match status" value="2"/>
</dbReference>
<feature type="compositionally biased region" description="Polar residues" evidence="5">
    <location>
        <begin position="593"/>
        <end position="615"/>
    </location>
</feature>
<feature type="compositionally biased region" description="Basic and acidic residues" evidence="5">
    <location>
        <begin position="683"/>
        <end position="693"/>
    </location>
</feature>
<protein>
    <recommendedName>
        <fullName evidence="6">RanBP2-type domain-containing protein</fullName>
    </recommendedName>
</protein>
<keyword evidence="2 4" id="KW-0863">Zinc-finger</keyword>
<keyword evidence="8" id="KW-1185">Reference proteome</keyword>
<reference evidence="7 8" key="1">
    <citation type="submission" date="2018-04" db="EMBL/GenBank/DDBJ databases">
        <authorList>
            <person name="Vogel A."/>
        </authorList>
    </citation>
    <scope>NUCLEOTIDE SEQUENCE [LARGE SCALE GENOMIC DNA]</scope>
</reference>
<evidence type="ECO:0000313" key="7">
    <source>
        <dbReference type="EMBL" id="VFQ97793.1"/>
    </source>
</evidence>
<evidence type="ECO:0000259" key="6">
    <source>
        <dbReference type="PROSITE" id="PS50199"/>
    </source>
</evidence>
<dbReference type="FunFam" id="4.10.1060.10:FF:000014">
    <property type="entry name" value="Putative zinc finger, RanBP2-type"/>
    <property type="match status" value="1"/>
</dbReference>